<dbReference type="Gene3D" id="1.10.10.60">
    <property type="entry name" value="Homeodomain-like"/>
    <property type="match status" value="2"/>
</dbReference>
<keyword evidence="3" id="KW-0804">Transcription</keyword>
<gene>
    <name evidence="5" type="primary">rhaR</name>
    <name evidence="5" type="ORF">Hgul01_04344</name>
</gene>
<comment type="caution">
    <text evidence="5">The sequence shown here is derived from an EMBL/GenBank/DDBJ whole genome shotgun (WGS) entry which is preliminary data.</text>
</comment>
<evidence type="ECO:0000256" key="2">
    <source>
        <dbReference type="ARBA" id="ARBA00023125"/>
    </source>
</evidence>
<dbReference type="SUPFAM" id="SSF46689">
    <property type="entry name" value="Homeodomain-like"/>
    <property type="match status" value="2"/>
</dbReference>
<protein>
    <submittedName>
        <fullName evidence="5">HTH-type transcriptional activator RhaR</fullName>
    </submittedName>
</protein>
<dbReference type="PANTHER" id="PTHR43280">
    <property type="entry name" value="ARAC-FAMILY TRANSCRIPTIONAL REGULATOR"/>
    <property type="match status" value="1"/>
</dbReference>
<evidence type="ECO:0000313" key="5">
    <source>
        <dbReference type="EMBL" id="GAA5530525.1"/>
    </source>
</evidence>
<keyword evidence="2" id="KW-0238">DNA-binding</keyword>
<name>A0ABP9X549_9CHLR</name>
<evidence type="ECO:0000256" key="3">
    <source>
        <dbReference type="ARBA" id="ARBA00023163"/>
    </source>
</evidence>
<dbReference type="PANTHER" id="PTHR43280:SF2">
    <property type="entry name" value="HTH-TYPE TRANSCRIPTIONAL REGULATOR EXSA"/>
    <property type="match status" value="1"/>
</dbReference>
<organism evidence="5 6">
    <name type="scientific">Herpetosiphon gulosus</name>
    <dbReference type="NCBI Taxonomy" id="1973496"/>
    <lineage>
        <taxon>Bacteria</taxon>
        <taxon>Bacillati</taxon>
        <taxon>Chloroflexota</taxon>
        <taxon>Chloroflexia</taxon>
        <taxon>Herpetosiphonales</taxon>
        <taxon>Herpetosiphonaceae</taxon>
        <taxon>Herpetosiphon</taxon>
    </lineage>
</organism>
<keyword evidence="1" id="KW-0805">Transcription regulation</keyword>
<dbReference type="InterPro" id="IPR018062">
    <property type="entry name" value="HTH_AraC-typ_CS"/>
</dbReference>
<evidence type="ECO:0000313" key="6">
    <source>
        <dbReference type="Proteomes" id="UP001428290"/>
    </source>
</evidence>
<reference evidence="5 6" key="1">
    <citation type="submission" date="2024-02" db="EMBL/GenBank/DDBJ databases">
        <title>Herpetosiphon gulosus NBRC 112829.</title>
        <authorList>
            <person name="Ichikawa N."/>
            <person name="Katano-Makiyama Y."/>
            <person name="Hidaka K."/>
        </authorList>
    </citation>
    <scope>NUCLEOTIDE SEQUENCE [LARGE SCALE GENOMIC DNA]</scope>
    <source>
        <strain evidence="5 6">NBRC 112829</strain>
    </source>
</reference>
<evidence type="ECO:0000259" key="4">
    <source>
        <dbReference type="PROSITE" id="PS01124"/>
    </source>
</evidence>
<dbReference type="PROSITE" id="PS01124">
    <property type="entry name" value="HTH_ARAC_FAMILY_2"/>
    <property type="match status" value="1"/>
</dbReference>
<dbReference type="PROSITE" id="PS00041">
    <property type="entry name" value="HTH_ARAC_FAMILY_1"/>
    <property type="match status" value="1"/>
</dbReference>
<evidence type="ECO:0000256" key="1">
    <source>
        <dbReference type="ARBA" id="ARBA00023015"/>
    </source>
</evidence>
<proteinExistence type="predicted"/>
<dbReference type="Proteomes" id="UP001428290">
    <property type="component" value="Unassembled WGS sequence"/>
</dbReference>
<dbReference type="InterPro" id="IPR018060">
    <property type="entry name" value="HTH_AraC"/>
</dbReference>
<sequence>MTYGAPAHTGFDRSSITQQQQAVRQVVETMRQNFWNPMSLNDMAEMANFSPCYFNQVFRSIVGIPPSRYLTALRIDAAKRLLIDTTLRVIDICYEVGYNSLGTFSSRFTELVGISPQGFRELADQDNWRLFQAFLQAQQRALPSIFHSHKQIAMGSVYAHQAAQTPVAIKTQRPATPTLIGLYPLPMPQGKPIAYTIAPASRLYMLPPVADGRYYIFATAFEWSQDPRSFLLLDWQREDLLVGMGDRPLWVRNGRYQNHIDLHLRPMQPTDPPLLSALFYFMVLAQQQLELFVQRS</sequence>
<feature type="domain" description="HTH araC/xylS-type" evidence="4">
    <location>
        <begin position="24"/>
        <end position="122"/>
    </location>
</feature>
<dbReference type="InterPro" id="IPR009057">
    <property type="entry name" value="Homeodomain-like_sf"/>
</dbReference>
<keyword evidence="6" id="KW-1185">Reference proteome</keyword>
<dbReference type="Pfam" id="PF12833">
    <property type="entry name" value="HTH_18"/>
    <property type="match status" value="1"/>
</dbReference>
<accession>A0ABP9X549</accession>
<dbReference type="EMBL" id="BAABRU010000019">
    <property type="protein sequence ID" value="GAA5530525.1"/>
    <property type="molecule type" value="Genomic_DNA"/>
</dbReference>
<dbReference type="RefSeq" id="WP_345724124.1">
    <property type="nucleotide sequence ID" value="NZ_BAABRU010000019.1"/>
</dbReference>
<dbReference type="SMART" id="SM00342">
    <property type="entry name" value="HTH_ARAC"/>
    <property type="match status" value="1"/>
</dbReference>